<accession>A0AAW1U333</accession>
<dbReference type="AlphaFoldDB" id="A0AAW1U333"/>
<dbReference type="PANTHER" id="PTHR46114">
    <property type="entry name" value="APPLE DOMAIN-CONTAINING PROTEIN"/>
    <property type="match status" value="1"/>
</dbReference>
<name>A0AAW1U333_9CUCU</name>
<organism evidence="1 2">
    <name type="scientific">Henosepilachna vigintioctopunctata</name>
    <dbReference type="NCBI Taxonomy" id="420089"/>
    <lineage>
        <taxon>Eukaryota</taxon>
        <taxon>Metazoa</taxon>
        <taxon>Ecdysozoa</taxon>
        <taxon>Arthropoda</taxon>
        <taxon>Hexapoda</taxon>
        <taxon>Insecta</taxon>
        <taxon>Pterygota</taxon>
        <taxon>Neoptera</taxon>
        <taxon>Endopterygota</taxon>
        <taxon>Coleoptera</taxon>
        <taxon>Polyphaga</taxon>
        <taxon>Cucujiformia</taxon>
        <taxon>Coccinelloidea</taxon>
        <taxon>Coccinellidae</taxon>
        <taxon>Epilachninae</taxon>
        <taxon>Epilachnini</taxon>
        <taxon>Henosepilachna</taxon>
    </lineage>
</organism>
<proteinExistence type="predicted"/>
<dbReference type="EMBL" id="JARQZJ010000033">
    <property type="protein sequence ID" value="KAK9875340.1"/>
    <property type="molecule type" value="Genomic_DNA"/>
</dbReference>
<gene>
    <name evidence="1" type="ORF">WA026_007737</name>
</gene>
<keyword evidence="2" id="KW-1185">Reference proteome</keyword>
<dbReference type="Proteomes" id="UP001431783">
    <property type="component" value="Unassembled WGS sequence"/>
</dbReference>
<evidence type="ECO:0000313" key="2">
    <source>
        <dbReference type="Proteomes" id="UP001431783"/>
    </source>
</evidence>
<dbReference type="PANTHER" id="PTHR46114:SF1">
    <property type="entry name" value="ZAD DOMAIN-CONTAINING PROTEIN"/>
    <property type="match status" value="1"/>
</dbReference>
<comment type="caution">
    <text evidence="1">The sequence shown here is derived from an EMBL/GenBank/DDBJ whole genome shotgun (WGS) entry which is preliminary data.</text>
</comment>
<reference evidence="1 2" key="1">
    <citation type="submission" date="2023-03" db="EMBL/GenBank/DDBJ databases">
        <title>Genome insight into feeding habits of ladybird beetles.</title>
        <authorList>
            <person name="Li H.-S."/>
            <person name="Huang Y.-H."/>
            <person name="Pang H."/>
        </authorList>
    </citation>
    <scope>NUCLEOTIDE SEQUENCE [LARGE SCALE GENOMIC DNA]</scope>
    <source>
        <strain evidence="1">SYSU_2023b</strain>
        <tissue evidence="1">Whole body</tissue>
    </source>
</reference>
<sequence>MVCLLLGKQRGWTKYPCFLCMWDSRAREKHWVQSKWSPRSYLKPGDTNILNQPLADTKNIIFPPLRIKIGLVKQFVKALSTEGDCFKYIISACPSLSYKKIKVFDGPQIRQLIEDERFIEAMIEQEKNAW</sequence>
<protein>
    <submittedName>
        <fullName evidence="1">Uncharacterized protein</fullName>
    </submittedName>
</protein>
<evidence type="ECO:0000313" key="1">
    <source>
        <dbReference type="EMBL" id="KAK9875340.1"/>
    </source>
</evidence>